<evidence type="ECO:0000313" key="4">
    <source>
        <dbReference type="Proteomes" id="UP000184335"/>
    </source>
</evidence>
<evidence type="ECO:0000259" key="2">
    <source>
        <dbReference type="Pfam" id="PF08327"/>
    </source>
</evidence>
<dbReference type="RefSeq" id="WP_073178144.1">
    <property type="nucleotide sequence ID" value="NZ_FQYI01000002.1"/>
</dbReference>
<dbReference type="AlphaFoldDB" id="A0A1M6BNQ1"/>
<organism evidence="3 4">
    <name type="scientific">Cruoricaptor ignavus</name>
    <dbReference type="NCBI Taxonomy" id="1118202"/>
    <lineage>
        <taxon>Bacteria</taxon>
        <taxon>Pseudomonadati</taxon>
        <taxon>Bacteroidota</taxon>
        <taxon>Flavobacteriia</taxon>
        <taxon>Flavobacteriales</taxon>
        <taxon>Weeksellaceae</taxon>
        <taxon>Cruoricaptor</taxon>
    </lineage>
</organism>
<dbReference type="EMBL" id="FQYI01000002">
    <property type="protein sequence ID" value="SHI50359.1"/>
    <property type="molecule type" value="Genomic_DNA"/>
</dbReference>
<accession>A0A1M6BNQ1</accession>
<dbReference type="STRING" id="1118202.SAMN05443429_10270"/>
<dbReference type="Gene3D" id="3.30.530.20">
    <property type="match status" value="1"/>
</dbReference>
<sequence length="138" mass="16593">MEPIVLNIRILKPVEKVWDLYTKPEHITKWNVQSGEWSCPKVDVDFREGGHFRFTMLLKKFKFSYDIAGTYSRIDMHRHITMAMEDGREVNVDFQPLDAATTDITYSFMPRKGLSWRTQRENWYNILDNFHKYAERQK</sequence>
<keyword evidence="4" id="KW-1185">Reference proteome</keyword>
<dbReference type="InterPro" id="IPR023393">
    <property type="entry name" value="START-like_dom_sf"/>
</dbReference>
<evidence type="ECO:0000256" key="1">
    <source>
        <dbReference type="ARBA" id="ARBA00006817"/>
    </source>
</evidence>
<dbReference type="Proteomes" id="UP000184335">
    <property type="component" value="Unassembled WGS sequence"/>
</dbReference>
<gene>
    <name evidence="3" type="ORF">SAMN05443429_10270</name>
</gene>
<comment type="similarity">
    <text evidence="1">Belongs to the AHA1 family.</text>
</comment>
<protein>
    <submittedName>
        <fullName evidence="3">Activator of Hsp90 ATPase homolog 1-like protein</fullName>
    </submittedName>
</protein>
<evidence type="ECO:0000313" key="3">
    <source>
        <dbReference type="EMBL" id="SHI50359.1"/>
    </source>
</evidence>
<dbReference type="OrthoDB" id="384974at2"/>
<dbReference type="Pfam" id="PF08327">
    <property type="entry name" value="AHSA1"/>
    <property type="match status" value="1"/>
</dbReference>
<name>A0A1M6BNQ1_9FLAO</name>
<reference evidence="3 4" key="1">
    <citation type="submission" date="2016-11" db="EMBL/GenBank/DDBJ databases">
        <authorList>
            <person name="Jaros S."/>
            <person name="Januszkiewicz K."/>
            <person name="Wedrychowicz H."/>
        </authorList>
    </citation>
    <scope>NUCLEOTIDE SEQUENCE [LARGE SCALE GENOMIC DNA]</scope>
    <source>
        <strain evidence="3 4">DSM 25479</strain>
    </source>
</reference>
<dbReference type="SUPFAM" id="SSF55961">
    <property type="entry name" value="Bet v1-like"/>
    <property type="match status" value="1"/>
</dbReference>
<feature type="domain" description="Activator of Hsp90 ATPase homologue 1/2-like C-terminal" evidence="2">
    <location>
        <begin position="13"/>
        <end position="135"/>
    </location>
</feature>
<proteinExistence type="inferred from homology"/>
<dbReference type="InterPro" id="IPR013538">
    <property type="entry name" value="ASHA1/2-like_C"/>
</dbReference>